<dbReference type="CAZy" id="GT9">
    <property type="family name" value="Glycosyltransferase Family 9"/>
</dbReference>
<protein>
    <submittedName>
        <fullName evidence="3">Putative glycosyl transferase</fullName>
    </submittedName>
</protein>
<keyword evidence="4" id="KW-1185">Reference proteome</keyword>
<dbReference type="GO" id="GO:0009244">
    <property type="term" value="P:lipopolysaccharide core region biosynthetic process"/>
    <property type="evidence" value="ECO:0007669"/>
    <property type="project" value="TreeGrafter"/>
</dbReference>
<name>A9H148_GLUDA</name>
<sequence>MSRGMRILFITSTRLGDAVLSTGLLDVLLARHPGARVTIACGPVAASLFDAMPGRERTIVVTKRRHDLHWLSLWRDCVGTRWDLCVDLRGSAITLFLSARRRLIMRGGRRQGARVAHLGALLGLSPPPLPVVWTAPADRERARAILPDGTRWLALAPTANWVGKIWPADRFVALAQALQAHAVQAGHGPLRPVVLYGPGEAERRMAAPVLAALPDAVDAGGDHALPQVAALLARCQGFVGNDSGLMHLSAAAGTPTLGLFGPSRMTEYGPAGRCARGVAAPGPEGHAPIAGLEVATVLRAAIDLLDAAGPAAGDIPGDAPGDAMSVVA</sequence>
<dbReference type="AlphaFoldDB" id="A9H148"/>
<keyword evidence="2 3" id="KW-0808">Transferase</keyword>
<organism evidence="3 4">
    <name type="scientific">Gluconacetobacter diazotrophicus (strain ATCC 49037 / DSM 5601 / CCUG 37298 / CIP 103539 / LMG 7603 / PAl5)</name>
    <dbReference type="NCBI Taxonomy" id="272568"/>
    <lineage>
        <taxon>Bacteria</taxon>
        <taxon>Pseudomonadati</taxon>
        <taxon>Pseudomonadota</taxon>
        <taxon>Alphaproteobacteria</taxon>
        <taxon>Acetobacterales</taxon>
        <taxon>Acetobacteraceae</taxon>
        <taxon>Gluconacetobacter</taxon>
    </lineage>
</organism>
<gene>
    <name evidence="3" type="ordered locus">GDI3265</name>
</gene>
<keyword evidence="1" id="KW-0328">Glycosyltransferase</keyword>
<evidence type="ECO:0000256" key="1">
    <source>
        <dbReference type="ARBA" id="ARBA00022676"/>
    </source>
</evidence>
<dbReference type="Gene3D" id="3.40.50.2000">
    <property type="entry name" value="Glycogen Phosphorylase B"/>
    <property type="match status" value="2"/>
</dbReference>
<dbReference type="InterPro" id="IPR051199">
    <property type="entry name" value="LPS_LOS_Heptosyltrfase"/>
</dbReference>
<evidence type="ECO:0000313" key="3">
    <source>
        <dbReference type="EMBL" id="CAP57208.1"/>
    </source>
</evidence>
<accession>A9H148</accession>
<reference evidence="3 4" key="1">
    <citation type="journal article" date="2009" name="BMC Genomics">
        <title>Complete genome sequence of the sugarcane nitrogen-fixing endophyte Gluconacetobacter diazotrophicus Pal5.</title>
        <authorList>
            <person name="Bertalan M."/>
            <person name="Albano R."/>
            <person name="Padua V."/>
            <person name="Rouws L."/>
            <person name="Rojas C."/>
            <person name="Hemerly A."/>
            <person name="Teixeira K."/>
            <person name="Schwab S."/>
            <person name="Araujo J."/>
            <person name="Oliveira A."/>
            <person name="Franca L."/>
            <person name="Magalhaes V."/>
            <person name="Alqueres S."/>
            <person name="Cardoso A."/>
            <person name="Almeida W."/>
            <person name="Loureiro M.M."/>
            <person name="Nogueira E."/>
            <person name="Cidade D."/>
            <person name="Oliveira D."/>
            <person name="Simao T."/>
            <person name="Macedo J."/>
            <person name="Valadao A."/>
            <person name="Dreschsel M."/>
            <person name="Freitas F."/>
            <person name="Vidal M."/>
            <person name="Guedes H."/>
            <person name="Rodrigues E."/>
            <person name="Meneses C."/>
            <person name="Brioso P."/>
            <person name="Pozzer L."/>
            <person name="Figueiredo D."/>
            <person name="Montano H."/>
            <person name="Junior J."/>
            <person name="Filho G."/>
            <person name="Flores V."/>
            <person name="Ferreira B."/>
            <person name="Branco A."/>
            <person name="Gonzalez P."/>
            <person name="Guillobel H."/>
            <person name="Lemos M."/>
            <person name="Seibel L."/>
            <person name="Macedo J."/>
            <person name="Alves-Ferreira M."/>
            <person name="Sachetto-Martins G."/>
            <person name="Coelho A."/>
            <person name="Santos E."/>
            <person name="Amaral G."/>
            <person name="Neves A."/>
            <person name="Pacheco A.B."/>
            <person name="Carvalho D."/>
            <person name="Lery L."/>
            <person name="Bisch P."/>
            <person name="Rossle S.C."/>
            <person name="Urmenyi T."/>
            <person name="Kruger W.V."/>
            <person name="Martins O."/>
            <person name="Baldani J.I."/>
            <person name="Ferreira P.C."/>
        </authorList>
    </citation>
    <scope>NUCLEOTIDE SEQUENCE [LARGE SCALE GENOMIC DNA]</scope>
    <source>
        <strain evidence="4">ATCC 49037 / DSM 5601 / CCUG 37298 / CIP 103539 / LMG 7603 / PAl5</strain>
    </source>
</reference>
<evidence type="ECO:0000256" key="2">
    <source>
        <dbReference type="ARBA" id="ARBA00022679"/>
    </source>
</evidence>
<dbReference type="Pfam" id="PF01075">
    <property type="entry name" value="Glyco_transf_9"/>
    <property type="match status" value="1"/>
</dbReference>
<dbReference type="Proteomes" id="UP000001176">
    <property type="component" value="Chromosome"/>
</dbReference>
<proteinExistence type="predicted"/>
<dbReference type="KEGG" id="gdi:GDI3265"/>
<dbReference type="GO" id="GO:0008713">
    <property type="term" value="F:ADP-heptose-lipopolysaccharide heptosyltransferase activity"/>
    <property type="evidence" value="ECO:0007669"/>
    <property type="project" value="TreeGrafter"/>
</dbReference>
<dbReference type="CDD" id="cd03789">
    <property type="entry name" value="GT9_LPS_heptosyltransferase"/>
    <property type="match status" value="1"/>
</dbReference>
<dbReference type="InterPro" id="IPR002201">
    <property type="entry name" value="Glyco_trans_9"/>
</dbReference>
<dbReference type="SUPFAM" id="SSF53756">
    <property type="entry name" value="UDP-Glycosyltransferase/glycogen phosphorylase"/>
    <property type="match status" value="1"/>
</dbReference>
<evidence type="ECO:0000313" key="4">
    <source>
        <dbReference type="Proteomes" id="UP000001176"/>
    </source>
</evidence>
<dbReference type="PANTHER" id="PTHR30160:SF7">
    <property type="entry name" value="ADP-HEPTOSE--LPS HEPTOSYLTRANSFERASE 2"/>
    <property type="match status" value="1"/>
</dbReference>
<dbReference type="PANTHER" id="PTHR30160">
    <property type="entry name" value="TETRAACYLDISACCHARIDE 4'-KINASE-RELATED"/>
    <property type="match status" value="1"/>
</dbReference>
<dbReference type="EMBL" id="AM889285">
    <property type="protein sequence ID" value="CAP57208.1"/>
    <property type="molecule type" value="Genomic_DNA"/>
</dbReference>
<dbReference type="GO" id="GO:0005829">
    <property type="term" value="C:cytosol"/>
    <property type="evidence" value="ECO:0007669"/>
    <property type="project" value="TreeGrafter"/>
</dbReference>